<feature type="chain" id="PRO_5026799073" evidence="1">
    <location>
        <begin position="19"/>
        <end position="104"/>
    </location>
</feature>
<dbReference type="RefSeq" id="WP_173532710.1">
    <property type="nucleotide sequence ID" value="NZ_CP054143.1"/>
</dbReference>
<organism evidence="2 3">
    <name type="scientific">Deefgea piscis</name>
    <dbReference type="NCBI Taxonomy" id="2739061"/>
    <lineage>
        <taxon>Bacteria</taxon>
        <taxon>Pseudomonadati</taxon>
        <taxon>Pseudomonadota</taxon>
        <taxon>Betaproteobacteria</taxon>
        <taxon>Neisseriales</taxon>
        <taxon>Chitinibacteraceae</taxon>
        <taxon>Deefgea</taxon>
    </lineage>
</organism>
<dbReference type="AlphaFoldDB" id="A0A6M8SSA7"/>
<dbReference type="Pfam" id="PF11006">
    <property type="entry name" value="DUF2845"/>
    <property type="match status" value="1"/>
</dbReference>
<dbReference type="KEGG" id="dee:HQN60_05470"/>
<accession>A0A6M8SSA7</accession>
<name>A0A6M8SSA7_9NEIS</name>
<reference evidence="2 3" key="1">
    <citation type="submission" date="2020-05" db="EMBL/GenBank/DDBJ databases">
        <title>Complete genome sequence of Deefgea sp. D17.</title>
        <authorList>
            <person name="Bae J.-W."/>
            <person name="Han J.E."/>
        </authorList>
    </citation>
    <scope>NUCLEOTIDE SEQUENCE [LARGE SCALE GENOMIC DNA]</scope>
    <source>
        <strain evidence="2 3">D17</strain>
    </source>
</reference>
<feature type="signal peptide" evidence="1">
    <location>
        <begin position="1"/>
        <end position="18"/>
    </location>
</feature>
<keyword evidence="1" id="KW-0732">Signal</keyword>
<protein>
    <submittedName>
        <fullName evidence="2">DUF2845 domain-containing protein</fullName>
    </submittedName>
</protein>
<keyword evidence="3" id="KW-1185">Reference proteome</keyword>
<proteinExistence type="predicted"/>
<evidence type="ECO:0000256" key="1">
    <source>
        <dbReference type="SAM" id="SignalP"/>
    </source>
</evidence>
<dbReference type="EMBL" id="CP054143">
    <property type="protein sequence ID" value="QKJ66206.1"/>
    <property type="molecule type" value="Genomic_DNA"/>
</dbReference>
<evidence type="ECO:0000313" key="3">
    <source>
        <dbReference type="Proteomes" id="UP000504844"/>
    </source>
</evidence>
<sequence length="104" mass="11901">MKYRTTLLLACLASPVMAASIRCNQVLIDVGDSMGRVEQYCGSPTKAQQYKVPITYLDKHGHRRHGGKQEYTDWVYNFGPNRFMARLRFMSGEVTQIDELGYGY</sequence>
<evidence type="ECO:0000313" key="2">
    <source>
        <dbReference type="EMBL" id="QKJ66206.1"/>
    </source>
</evidence>
<gene>
    <name evidence="2" type="ORF">HQN60_05470</name>
</gene>
<dbReference type="InterPro" id="IPR021268">
    <property type="entry name" value="DUF2845"/>
</dbReference>
<dbReference type="Proteomes" id="UP000504844">
    <property type="component" value="Chromosome"/>
</dbReference>